<dbReference type="InterPro" id="IPR025091">
    <property type="entry name" value="DUF4019"/>
</dbReference>
<gene>
    <name evidence="2" type="ORF">J4G78_15785</name>
</gene>
<dbReference type="EMBL" id="CP071794">
    <property type="protein sequence ID" value="QTD55637.1"/>
    <property type="molecule type" value="Genomic_DNA"/>
</dbReference>
<accession>A0ABX7T530</accession>
<organism evidence="2 3">
    <name type="scientific">Parasphingorhabdus cellanae</name>
    <dbReference type="NCBI Taxonomy" id="2806553"/>
    <lineage>
        <taxon>Bacteria</taxon>
        <taxon>Pseudomonadati</taxon>
        <taxon>Pseudomonadota</taxon>
        <taxon>Alphaproteobacteria</taxon>
        <taxon>Sphingomonadales</taxon>
        <taxon>Sphingomonadaceae</taxon>
        <taxon>Parasphingorhabdus</taxon>
    </lineage>
</organism>
<sequence>MNGLGRSRCAGSQQPGSYPAPPSGYDMVKFRTSFENKPNATETLTLIREDASWKVVGYGIE</sequence>
<evidence type="ECO:0000313" key="3">
    <source>
        <dbReference type="Proteomes" id="UP000663923"/>
    </source>
</evidence>
<feature type="region of interest" description="Disordered" evidence="1">
    <location>
        <begin position="1"/>
        <end position="24"/>
    </location>
</feature>
<evidence type="ECO:0000256" key="1">
    <source>
        <dbReference type="SAM" id="MobiDB-lite"/>
    </source>
</evidence>
<protein>
    <submittedName>
        <fullName evidence="2">DUF4019 domain-containing protein</fullName>
    </submittedName>
</protein>
<reference evidence="2 3" key="1">
    <citation type="submission" date="2021-03" db="EMBL/GenBank/DDBJ databases">
        <title>Complete genome of Parasphingorhabdus_sp.JHSY0214.</title>
        <authorList>
            <person name="Yoo J.H."/>
            <person name="Bae J.W."/>
        </authorList>
    </citation>
    <scope>NUCLEOTIDE SEQUENCE [LARGE SCALE GENOMIC DNA]</scope>
    <source>
        <strain evidence="2 3">JHSY0214</strain>
    </source>
</reference>
<dbReference type="RefSeq" id="WP_207987473.1">
    <property type="nucleotide sequence ID" value="NZ_CP071794.1"/>
</dbReference>
<dbReference type="Pfam" id="PF13211">
    <property type="entry name" value="DUF4019"/>
    <property type="match status" value="1"/>
</dbReference>
<name>A0ABX7T530_9SPHN</name>
<proteinExistence type="predicted"/>
<keyword evidence="3" id="KW-1185">Reference proteome</keyword>
<evidence type="ECO:0000313" key="2">
    <source>
        <dbReference type="EMBL" id="QTD55637.1"/>
    </source>
</evidence>
<dbReference type="Proteomes" id="UP000663923">
    <property type="component" value="Chromosome"/>
</dbReference>